<feature type="domain" description="Phosphotyrosine protein phosphatase I" evidence="4">
    <location>
        <begin position="6"/>
        <end position="129"/>
    </location>
</feature>
<dbReference type="PANTHER" id="PTHR11717">
    <property type="entry name" value="LOW MOLECULAR WEIGHT PROTEIN TYROSINE PHOSPHATASE"/>
    <property type="match status" value="1"/>
</dbReference>
<keyword evidence="2" id="KW-0378">Hydrolase</keyword>
<evidence type="ECO:0000256" key="1">
    <source>
        <dbReference type="ARBA" id="ARBA00011063"/>
    </source>
</evidence>
<dbReference type="Proteomes" id="UP001596298">
    <property type="component" value="Unassembled WGS sequence"/>
</dbReference>
<evidence type="ECO:0000259" key="4">
    <source>
        <dbReference type="SMART" id="SM00226"/>
    </source>
</evidence>
<dbReference type="InterPro" id="IPR036196">
    <property type="entry name" value="Ptyr_pPase_sf"/>
</dbReference>
<reference evidence="6" key="1">
    <citation type="journal article" date="2019" name="Int. J. Syst. Evol. Microbiol.">
        <title>The Global Catalogue of Microorganisms (GCM) 10K type strain sequencing project: providing services to taxonomists for standard genome sequencing and annotation.</title>
        <authorList>
            <consortium name="The Broad Institute Genomics Platform"/>
            <consortium name="The Broad Institute Genome Sequencing Center for Infectious Disease"/>
            <person name="Wu L."/>
            <person name="Ma J."/>
        </authorList>
    </citation>
    <scope>NUCLEOTIDE SEQUENCE [LARGE SCALE GENOMIC DNA]</scope>
    <source>
        <strain evidence="6">CCUG 58127</strain>
    </source>
</reference>
<protein>
    <submittedName>
        <fullName evidence="5">Low molecular weight phosphatase family protein</fullName>
    </submittedName>
</protein>
<gene>
    <name evidence="5" type="ORF">ACFQDH_10750</name>
</gene>
<dbReference type="EMBL" id="JBHSWH010000001">
    <property type="protein sequence ID" value="MFC6705732.1"/>
    <property type="molecule type" value="Genomic_DNA"/>
</dbReference>
<dbReference type="InterPro" id="IPR017867">
    <property type="entry name" value="Tyr_phospatase_low_mol_wt"/>
</dbReference>
<comment type="caution">
    <text evidence="5">The sequence shown here is derived from an EMBL/GenBank/DDBJ whole genome shotgun (WGS) entry which is preliminary data.</text>
</comment>
<dbReference type="SUPFAM" id="SSF52788">
    <property type="entry name" value="Phosphotyrosine protein phosphatases I"/>
    <property type="match status" value="1"/>
</dbReference>
<keyword evidence="3" id="KW-0904">Protein phosphatase</keyword>
<evidence type="ECO:0000313" key="5">
    <source>
        <dbReference type="EMBL" id="MFC6705732.1"/>
    </source>
</evidence>
<dbReference type="InterPro" id="IPR050438">
    <property type="entry name" value="LMW_PTPase"/>
</dbReference>
<dbReference type="Pfam" id="PF01451">
    <property type="entry name" value="LMWPc"/>
    <property type="match status" value="1"/>
</dbReference>
<evidence type="ECO:0000256" key="2">
    <source>
        <dbReference type="ARBA" id="ARBA00022801"/>
    </source>
</evidence>
<name>A0ABW2AFX7_9MICO</name>
<comment type="similarity">
    <text evidence="1">Belongs to the low molecular weight phosphotyrosine protein phosphatase family.</text>
</comment>
<dbReference type="PRINTS" id="PR00719">
    <property type="entry name" value="LMWPTPASE"/>
</dbReference>
<evidence type="ECO:0000256" key="3">
    <source>
        <dbReference type="ARBA" id="ARBA00022912"/>
    </source>
</evidence>
<dbReference type="PANTHER" id="PTHR11717:SF31">
    <property type="entry name" value="LOW MOLECULAR WEIGHT PROTEIN-TYROSINE-PHOSPHATASE ETP-RELATED"/>
    <property type="match status" value="1"/>
</dbReference>
<evidence type="ECO:0000313" key="6">
    <source>
        <dbReference type="Proteomes" id="UP001596298"/>
    </source>
</evidence>
<organism evidence="5 6">
    <name type="scientific">Flexivirga alba</name>
    <dbReference type="NCBI Taxonomy" id="702742"/>
    <lineage>
        <taxon>Bacteria</taxon>
        <taxon>Bacillati</taxon>
        <taxon>Actinomycetota</taxon>
        <taxon>Actinomycetes</taxon>
        <taxon>Micrococcales</taxon>
        <taxon>Dermacoccaceae</taxon>
        <taxon>Flexivirga</taxon>
    </lineage>
</organism>
<dbReference type="InterPro" id="IPR023485">
    <property type="entry name" value="Ptyr_pPase"/>
</dbReference>
<proteinExistence type="inferred from homology"/>
<sequence length="195" mass="20901">MTNEQGRILIVCTGNVCRSPYIERLLTVGMRGLDVGVSSAGTRALAGKPMDQGSARLLKDAGIGTDDFVARQLTPAMLAEADLVLTATREHRREVVQLEPKALRYTHAVDDFSDLVAAADLRNASFLESQGAPMIAKLASRAQSARGEVAARVAEDSGIVDPFRQPDSVFMLMAQQVGEVLPRIVRAAHEVAVSC</sequence>
<dbReference type="Gene3D" id="3.40.50.2300">
    <property type="match status" value="1"/>
</dbReference>
<keyword evidence="6" id="KW-1185">Reference proteome</keyword>
<dbReference type="SMART" id="SM00226">
    <property type="entry name" value="LMWPc"/>
    <property type="match status" value="1"/>
</dbReference>
<dbReference type="RefSeq" id="WP_382401130.1">
    <property type="nucleotide sequence ID" value="NZ_JBHSWH010000001.1"/>
</dbReference>
<accession>A0ABW2AFX7</accession>